<keyword evidence="1" id="KW-0732">Signal</keyword>
<dbReference type="Pfam" id="PF16132">
    <property type="entry name" value="DUF4843"/>
    <property type="match status" value="1"/>
</dbReference>
<evidence type="ECO:0000256" key="1">
    <source>
        <dbReference type="SAM" id="SignalP"/>
    </source>
</evidence>
<dbReference type="InterPro" id="IPR032299">
    <property type="entry name" value="DUF4843"/>
</dbReference>
<evidence type="ECO:0000313" key="2">
    <source>
        <dbReference type="EMBL" id="MFD0761315.1"/>
    </source>
</evidence>
<feature type="signal peptide" evidence="1">
    <location>
        <begin position="1"/>
        <end position="21"/>
    </location>
</feature>
<organism evidence="2 3">
    <name type="scientific">Lutibacter aestuarii</name>
    <dbReference type="NCBI Taxonomy" id="861111"/>
    <lineage>
        <taxon>Bacteria</taxon>
        <taxon>Pseudomonadati</taxon>
        <taxon>Bacteroidota</taxon>
        <taxon>Flavobacteriia</taxon>
        <taxon>Flavobacteriales</taxon>
        <taxon>Flavobacteriaceae</taxon>
        <taxon>Lutibacter</taxon>
    </lineage>
</organism>
<comment type="caution">
    <text evidence="2">The sequence shown here is derived from an EMBL/GenBank/DDBJ whole genome shotgun (WGS) entry which is preliminary data.</text>
</comment>
<evidence type="ECO:0000313" key="3">
    <source>
        <dbReference type="Proteomes" id="UP001597032"/>
    </source>
</evidence>
<proteinExistence type="predicted"/>
<reference evidence="3" key="1">
    <citation type="journal article" date="2019" name="Int. J. Syst. Evol. Microbiol.">
        <title>The Global Catalogue of Microorganisms (GCM) 10K type strain sequencing project: providing services to taxonomists for standard genome sequencing and annotation.</title>
        <authorList>
            <consortium name="The Broad Institute Genomics Platform"/>
            <consortium name="The Broad Institute Genome Sequencing Center for Infectious Disease"/>
            <person name="Wu L."/>
            <person name="Ma J."/>
        </authorList>
    </citation>
    <scope>NUCLEOTIDE SEQUENCE [LARGE SCALE GENOMIC DNA]</scope>
    <source>
        <strain evidence="3">CCUG 60022</strain>
    </source>
</reference>
<dbReference type="EMBL" id="JBHTIC010000005">
    <property type="protein sequence ID" value="MFD0761315.1"/>
    <property type="molecule type" value="Genomic_DNA"/>
</dbReference>
<gene>
    <name evidence="2" type="ORF">ACFQZW_04415</name>
</gene>
<feature type="chain" id="PRO_5045221556" evidence="1">
    <location>
        <begin position="22"/>
        <end position="235"/>
    </location>
</feature>
<accession>A0ABW2Z388</accession>
<dbReference type="RefSeq" id="WP_386781558.1">
    <property type="nucleotide sequence ID" value="NZ_JBHTIC010000005.1"/>
</dbReference>
<sequence>MKNYILIAILTIMMISFTSCEEEEIDSFSALPAINFINNSSDYSFIQNTSSDYIAEIPVKIIGNSTDYDRFFSVEIINDSITTAESNLYQILEGKVEAGQFEGALFLNVKNAPKLDTLEVSIHMKIIDSEDFKKGNIESEDFTFTWSNTIIVPAWTYYRYFFCRYPSKAAYRAFIAATGRTSFTISDYRELGPTGAKVLGVQFGDYIRNYNLEHPNNPLLHDDGPKQGEPIIPIY</sequence>
<dbReference type="Proteomes" id="UP001597032">
    <property type="component" value="Unassembled WGS sequence"/>
</dbReference>
<keyword evidence="3" id="KW-1185">Reference proteome</keyword>
<protein>
    <submittedName>
        <fullName evidence="2">DUF4843 domain-containing protein</fullName>
    </submittedName>
</protein>
<name>A0ABW2Z388_9FLAO</name>
<dbReference type="PROSITE" id="PS51257">
    <property type="entry name" value="PROKAR_LIPOPROTEIN"/>
    <property type="match status" value="1"/>
</dbReference>